<proteinExistence type="predicted"/>
<accession>A0A8W4FM61</accession>
<keyword evidence="3" id="KW-1185">Reference proteome</keyword>
<dbReference type="GeneTree" id="ENSGT01070000257234"/>
<reference evidence="2" key="2">
    <citation type="submission" date="2025-08" db="UniProtKB">
        <authorList>
            <consortium name="Ensembl"/>
        </authorList>
    </citation>
    <scope>IDENTIFICATION</scope>
</reference>
<sequence>MATSQGLLTFQVAATKFSQDEWEFPYIVQWELYRDMMLENYRNLVSLGRFCHYIKITFVFWKWPRQ</sequence>
<dbReference type="CDD" id="cd07765">
    <property type="entry name" value="KRAB_A-box"/>
    <property type="match status" value="1"/>
</dbReference>
<organism evidence="2 3">
    <name type="scientific">Sus scrofa</name>
    <name type="common">Pig</name>
    <dbReference type="NCBI Taxonomy" id="9823"/>
    <lineage>
        <taxon>Eukaryota</taxon>
        <taxon>Metazoa</taxon>
        <taxon>Chordata</taxon>
        <taxon>Craniata</taxon>
        <taxon>Vertebrata</taxon>
        <taxon>Euteleostomi</taxon>
        <taxon>Mammalia</taxon>
        <taxon>Eutheria</taxon>
        <taxon>Laurasiatheria</taxon>
        <taxon>Artiodactyla</taxon>
        <taxon>Suina</taxon>
        <taxon>Suidae</taxon>
        <taxon>Sus</taxon>
    </lineage>
</organism>
<reference evidence="2" key="1">
    <citation type="journal article" date="2020" name="Gigascience">
        <title>An improved pig reference genome sequence to enable pig genetics and genomics research.</title>
        <authorList>
            <person name="Warr A."/>
            <person name="Affara N."/>
            <person name="Aken B."/>
            <person name="Beiki H."/>
            <person name="Bickhart D.M."/>
            <person name="Billis K."/>
            <person name="Chow W."/>
            <person name="Eory L."/>
            <person name="Finlayson H.A."/>
            <person name="Flicek P."/>
            <person name="Giron C.G."/>
            <person name="Griffin D.K."/>
            <person name="Hall R."/>
            <person name="Hannum G."/>
            <person name="Hourlier T."/>
            <person name="Howe K."/>
            <person name="Hume D.A."/>
            <person name="Izuogu O."/>
            <person name="Kim K."/>
            <person name="Koren S."/>
            <person name="Liu H."/>
            <person name="Manchanda N."/>
            <person name="Martin F.J."/>
            <person name="Nonneman D.J."/>
            <person name="O'Connor R.E."/>
            <person name="Phillippy A.M."/>
            <person name="Rohrer G.A."/>
            <person name="Rosen B.D."/>
            <person name="Rund L.A."/>
            <person name="Sargent C.A."/>
            <person name="Schook L.B."/>
            <person name="Schroeder S.G."/>
            <person name="Schwartz A.S."/>
            <person name="Skinner B.M."/>
            <person name="Talbot R."/>
            <person name="Tseng E."/>
            <person name="Tuggle C.K."/>
            <person name="Watson M."/>
            <person name="Smith T.P.L."/>
            <person name="Archibald A.L."/>
        </authorList>
    </citation>
    <scope>NUCLEOTIDE SEQUENCE [LARGE SCALE GENOMIC DNA]</scope>
    <source>
        <strain evidence="2">Duroc</strain>
    </source>
</reference>
<dbReference type="SUPFAM" id="SSF109640">
    <property type="entry name" value="KRAB domain (Kruppel-associated box)"/>
    <property type="match status" value="1"/>
</dbReference>
<evidence type="ECO:0000313" key="2">
    <source>
        <dbReference type="Ensembl" id="ENSSSCP00000080287.1"/>
    </source>
</evidence>
<feature type="domain" description="KRAB" evidence="1">
    <location>
        <begin position="8"/>
        <end position="66"/>
    </location>
</feature>
<dbReference type="GO" id="GO:0006355">
    <property type="term" value="P:regulation of DNA-templated transcription"/>
    <property type="evidence" value="ECO:0007669"/>
    <property type="project" value="InterPro"/>
</dbReference>
<dbReference type="InterPro" id="IPR036051">
    <property type="entry name" value="KRAB_dom_sf"/>
</dbReference>
<protein>
    <recommendedName>
        <fullName evidence="1">KRAB domain-containing protein</fullName>
    </recommendedName>
</protein>
<dbReference type="PANTHER" id="PTHR23232:SF163">
    <property type="entry name" value="ZINC FINGER PROTEIN 589"/>
    <property type="match status" value="1"/>
</dbReference>
<dbReference type="PANTHER" id="PTHR23232">
    <property type="entry name" value="KRAB DOMAIN C2H2 ZINC FINGER"/>
    <property type="match status" value="1"/>
</dbReference>
<dbReference type="Proteomes" id="UP000008227">
    <property type="component" value="Chromosome 15"/>
</dbReference>
<name>A0A8W4FM61_PIG</name>
<dbReference type="InterPro" id="IPR001909">
    <property type="entry name" value="KRAB"/>
</dbReference>
<dbReference type="InterPro" id="IPR050169">
    <property type="entry name" value="Krueppel_C2H2_ZnF"/>
</dbReference>
<dbReference type="Ensembl" id="ENSSSCT00000094222.1">
    <property type="protein sequence ID" value="ENSSSCP00000080287.1"/>
    <property type="gene ID" value="ENSSSCG00000057710.1"/>
</dbReference>
<reference evidence="2" key="3">
    <citation type="submission" date="2025-09" db="UniProtKB">
        <authorList>
            <consortium name="Ensembl"/>
        </authorList>
    </citation>
    <scope>IDENTIFICATION</scope>
</reference>
<evidence type="ECO:0000259" key="1">
    <source>
        <dbReference type="PROSITE" id="PS50805"/>
    </source>
</evidence>
<evidence type="ECO:0000313" key="3">
    <source>
        <dbReference type="Proteomes" id="UP000008227"/>
    </source>
</evidence>
<dbReference type="PROSITE" id="PS50805">
    <property type="entry name" value="KRAB"/>
    <property type="match status" value="1"/>
</dbReference>
<dbReference type="AlphaFoldDB" id="A0A8W4FM61"/>
<dbReference type="Pfam" id="PF01352">
    <property type="entry name" value="KRAB"/>
    <property type="match status" value="1"/>
</dbReference>
<dbReference type="Gene3D" id="6.10.140.140">
    <property type="match status" value="1"/>
</dbReference>
<dbReference type="SMART" id="SM00349">
    <property type="entry name" value="KRAB"/>
    <property type="match status" value="1"/>
</dbReference>